<dbReference type="GO" id="GO:0004800">
    <property type="term" value="F:thyroxine 5'-deiodinase activity"/>
    <property type="evidence" value="ECO:0007669"/>
    <property type="project" value="InterPro"/>
</dbReference>
<evidence type="ECO:0000256" key="4">
    <source>
        <dbReference type="ARBA" id="ARBA00065456"/>
    </source>
</evidence>
<dbReference type="EMBL" id="AEYP01039248">
    <property type="status" value="NOT_ANNOTATED_CDS"/>
    <property type="molecule type" value="Genomic_DNA"/>
</dbReference>
<dbReference type="eggNOG" id="ENOG502QS2F">
    <property type="taxonomic scope" value="Eukaryota"/>
</dbReference>
<dbReference type="InParanoid" id="M3XU96"/>
<comment type="similarity">
    <text evidence="5">Belongs to the iodothyronine deiodinase family.</text>
</comment>
<comment type="function">
    <text evidence="5">Responsible for the deiodination of T4 (3,5,3',5'-tetraiodothyronine).</text>
</comment>
<accession>M3XU96</accession>
<keyword evidence="2" id="KW-1133">Transmembrane helix</keyword>
<dbReference type="PANTHER" id="PTHR11781">
    <property type="entry name" value="IODOTHYRONINE DEIODINASE"/>
    <property type="match status" value="1"/>
</dbReference>
<keyword evidence="5" id="KW-0893">Thyroid hormones biosynthesis</keyword>
<keyword evidence="2" id="KW-0472">Membrane</keyword>
<dbReference type="AlphaFoldDB" id="M3XU96"/>
<evidence type="ECO:0000256" key="2">
    <source>
        <dbReference type="ARBA" id="ARBA00022989"/>
    </source>
</evidence>
<evidence type="ECO:0000256" key="5">
    <source>
        <dbReference type="RuleBase" id="RU000676"/>
    </source>
</evidence>
<proteinExistence type="inferred from homology"/>
<reference evidence="6" key="1">
    <citation type="submission" date="2024-06" db="UniProtKB">
        <authorList>
            <consortium name="Ensembl"/>
        </authorList>
    </citation>
    <scope>IDENTIFICATION</scope>
</reference>
<sequence length="200" mass="22251">LGYIVLLLSHSKSADAEWRPMLTQSGGPCCKASSPINAYRQVKLGEESPSSVVYVSNSEGGDNIKNGAHVKMVDIAECHLIDWSPEHLLVVNFDSATLPAFSKRVEEFSVADFLLVYMDETHLSEDWSVSGDSSLSFEVKKHQDRCAADHQLLEHFFLPPQCQVVAEHMDSNPNAVYDVAFEAYLGGNGPFYYNLQEIQH</sequence>
<dbReference type="HOGENOM" id="CLU_089345_1_0_1"/>
<dbReference type="STRING" id="9669.ENSMPUP00000002646"/>
<evidence type="ECO:0000256" key="3">
    <source>
        <dbReference type="ARBA" id="ARBA00037847"/>
    </source>
</evidence>
<dbReference type="GO" id="GO:0012505">
    <property type="term" value="C:endomembrane system"/>
    <property type="evidence" value="ECO:0007669"/>
    <property type="project" value="UniProtKB-SubCell"/>
</dbReference>
<keyword evidence="5" id="KW-0560">Oxidoreductase</keyword>
<dbReference type="Gene3D" id="3.40.30.10">
    <property type="entry name" value="Glutaredoxin"/>
    <property type="match status" value="1"/>
</dbReference>
<comment type="subunit">
    <text evidence="4">Predominantly monomer. Can form homodimers but homodimerization is not essential for enzyme activity. Interacts with USP20 and USP33. Interacts with MARCHF6.</text>
</comment>
<comment type="subcellular location">
    <subcellularLocation>
        <location evidence="3">Endomembrane system</location>
        <topology evidence="3">Single-pass membrane protein</topology>
    </subcellularLocation>
</comment>
<dbReference type="GO" id="GO:0042403">
    <property type="term" value="P:thyroid hormone metabolic process"/>
    <property type="evidence" value="ECO:0007669"/>
    <property type="project" value="TreeGrafter"/>
</dbReference>
<organism evidence="6">
    <name type="scientific">Mustela putorius furo</name>
    <name type="common">European domestic ferret</name>
    <name type="synonym">Mustela furo</name>
    <dbReference type="NCBI Taxonomy" id="9669"/>
    <lineage>
        <taxon>Eukaryota</taxon>
        <taxon>Metazoa</taxon>
        <taxon>Chordata</taxon>
        <taxon>Craniata</taxon>
        <taxon>Vertebrata</taxon>
        <taxon>Euteleostomi</taxon>
        <taxon>Mammalia</taxon>
        <taxon>Eutheria</taxon>
        <taxon>Laurasiatheria</taxon>
        <taxon>Carnivora</taxon>
        <taxon>Caniformia</taxon>
        <taxon>Musteloidea</taxon>
        <taxon>Mustelidae</taxon>
        <taxon>Mustelinae</taxon>
        <taxon>Mustela</taxon>
    </lineage>
</organism>
<keyword evidence="1" id="KW-0812">Transmembrane</keyword>
<evidence type="ECO:0000313" key="6">
    <source>
        <dbReference type="Ensembl" id="ENSMPUP00000002646.1"/>
    </source>
</evidence>
<name>M3XU96_MUSPF</name>
<dbReference type="PANTHER" id="PTHR11781:SF20">
    <property type="entry name" value="TYPE II IODOTHYRONINE DEIODINASE"/>
    <property type="match status" value="1"/>
</dbReference>
<dbReference type="Pfam" id="PF00837">
    <property type="entry name" value="T4_deiodinase"/>
    <property type="match status" value="1"/>
</dbReference>
<protein>
    <recommendedName>
        <fullName evidence="5">Iodothyronine deiodinase</fullName>
    </recommendedName>
</protein>
<dbReference type="OMA" id="MGPCSFE"/>
<keyword evidence="5" id="KW-0712">Selenocysteine</keyword>
<dbReference type="Ensembl" id="ENSMPUT00000002701.1">
    <property type="protein sequence ID" value="ENSMPUP00000002646.1"/>
    <property type="gene ID" value="ENSMPUG00000002674.1"/>
</dbReference>
<evidence type="ECO:0000256" key="1">
    <source>
        <dbReference type="ARBA" id="ARBA00022692"/>
    </source>
</evidence>
<dbReference type="GO" id="GO:0042446">
    <property type="term" value="P:hormone biosynthetic process"/>
    <property type="evidence" value="ECO:0007669"/>
    <property type="project" value="UniProtKB-KW"/>
</dbReference>
<dbReference type="InterPro" id="IPR000643">
    <property type="entry name" value="Iodothyronine_deiodinase"/>
</dbReference>